<dbReference type="PANTHER" id="PTHR19304">
    <property type="entry name" value="CYCLIC-AMP RESPONSE ELEMENT BINDING PROTEIN"/>
    <property type="match status" value="1"/>
</dbReference>
<evidence type="ECO:0000256" key="6">
    <source>
        <dbReference type="SAM" id="MobiDB-lite"/>
    </source>
</evidence>
<reference evidence="8 9" key="1">
    <citation type="submission" date="2020-08" db="EMBL/GenBank/DDBJ databases">
        <authorList>
            <person name="Koutsovoulos G."/>
            <person name="Danchin GJ E."/>
        </authorList>
    </citation>
    <scope>NUCLEOTIDE SEQUENCE [LARGE SCALE GENOMIC DNA]</scope>
</reference>
<keyword evidence="5" id="KW-0175">Coiled coil</keyword>
<evidence type="ECO:0000259" key="7">
    <source>
        <dbReference type="PROSITE" id="PS50217"/>
    </source>
</evidence>
<dbReference type="AlphaFoldDB" id="A0A6V7UWZ0"/>
<feature type="domain" description="BZIP" evidence="7">
    <location>
        <begin position="461"/>
        <end position="513"/>
    </location>
</feature>
<evidence type="ECO:0000256" key="3">
    <source>
        <dbReference type="ARBA" id="ARBA00023163"/>
    </source>
</evidence>
<evidence type="ECO:0000256" key="4">
    <source>
        <dbReference type="ARBA" id="ARBA00023242"/>
    </source>
</evidence>
<feature type="coiled-coil region" evidence="5">
    <location>
        <begin position="479"/>
        <end position="513"/>
    </location>
</feature>
<dbReference type="GO" id="GO:0005634">
    <property type="term" value="C:nucleus"/>
    <property type="evidence" value="ECO:0007669"/>
    <property type="project" value="UniProtKB-SubCell"/>
</dbReference>
<keyword evidence="3" id="KW-0804">Transcription</keyword>
<feature type="region of interest" description="Disordered" evidence="6">
    <location>
        <begin position="291"/>
        <end position="312"/>
    </location>
</feature>
<evidence type="ECO:0000256" key="5">
    <source>
        <dbReference type="SAM" id="Coils"/>
    </source>
</evidence>
<evidence type="ECO:0000256" key="2">
    <source>
        <dbReference type="ARBA" id="ARBA00023015"/>
    </source>
</evidence>
<evidence type="ECO:0000256" key="1">
    <source>
        <dbReference type="ARBA" id="ARBA00004123"/>
    </source>
</evidence>
<organism evidence="8 9">
    <name type="scientific">Meloidogyne enterolobii</name>
    <name type="common">Root-knot nematode worm</name>
    <name type="synonym">Meloidogyne mayaguensis</name>
    <dbReference type="NCBI Taxonomy" id="390850"/>
    <lineage>
        <taxon>Eukaryota</taxon>
        <taxon>Metazoa</taxon>
        <taxon>Ecdysozoa</taxon>
        <taxon>Nematoda</taxon>
        <taxon>Chromadorea</taxon>
        <taxon>Rhabditida</taxon>
        <taxon>Tylenchina</taxon>
        <taxon>Tylenchomorpha</taxon>
        <taxon>Tylenchoidea</taxon>
        <taxon>Meloidogynidae</taxon>
        <taxon>Meloidogyninae</taxon>
        <taxon>Meloidogyne</taxon>
    </lineage>
</organism>
<proteinExistence type="predicted"/>
<gene>
    <name evidence="8" type="ORF">MENT_LOCUS18399</name>
</gene>
<keyword evidence="2" id="KW-0805">Transcription regulation</keyword>
<feature type="region of interest" description="Disordered" evidence="6">
    <location>
        <begin position="404"/>
        <end position="462"/>
    </location>
</feature>
<dbReference type="InterPro" id="IPR051027">
    <property type="entry name" value="bZIP_transcription_factors"/>
</dbReference>
<evidence type="ECO:0000313" key="9">
    <source>
        <dbReference type="Proteomes" id="UP000580250"/>
    </source>
</evidence>
<dbReference type="InterPro" id="IPR046347">
    <property type="entry name" value="bZIP_sf"/>
</dbReference>
<dbReference type="PROSITE" id="PS50217">
    <property type="entry name" value="BZIP"/>
    <property type="match status" value="1"/>
</dbReference>
<dbReference type="CDD" id="cd14687">
    <property type="entry name" value="bZIP_ATF2"/>
    <property type="match status" value="1"/>
</dbReference>
<dbReference type="GO" id="GO:0003700">
    <property type="term" value="F:DNA-binding transcription factor activity"/>
    <property type="evidence" value="ECO:0007669"/>
    <property type="project" value="InterPro"/>
</dbReference>
<dbReference type="Proteomes" id="UP000580250">
    <property type="component" value="Unassembled WGS sequence"/>
</dbReference>
<dbReference type="EMBL" id="CAJEWN010000124">
    <property type="protein sequence ID" value="CAD2167123.1"/>
    <property type="molecule type" value="Genomic_DNA"/>
</dbReference>
<feature type="compositionally biased region" description="Polar residues" evidence="6">
    <location>
        <begin position="434"/>
        <end position="445"/>
    </location>
</feature>
<sequence length="516" mass="56541">MNMSGSSKFDWLLSSLTPNESQVPSTAEIIQKCLSVNPFDLKFREANQQISSSGQPGSIGDSQLVGTSGNLPATSVLSSVLNLPPSISSTHSPGIFSNINVLTADIEGEIRKTIDLSRKVQQLRENGLLSKQDDNQQLKTPCTSDVLNAVLDMSSTHQIGSGQSSPFIPSTSLIAASLSGLKAALNSTIANSGIPTNNNPLPQQQQNNLIPTSSIPNLKIEANNISLNIGGGLDGSFTPIGLGGKTMSTPDLHLTSTSLATIPVFKQQQQHSPILSREALAAVFQSSTTSSYNSGQLHQQRISRQNSPNNSIQNEINLRTSTTRLVNNCNLAELTPSTHSSTTTLKSDEERWKITTPDHLQQHQPLVVCPPQITIAQQSPYSAKSSPSEYNCNINENESNIKEIGRQQQHQQQQMQNNYHGREKHKKYKKFSCGESSADSQVSSTRGGRGRRSAINDMPPDERRVTILERNKAAAVRYRKRKKEEHDEIVEKVHIIEQEKNALETQNSVLRENWNV</sequence>
<dbReference type="InterPro" id="IPR004827">
    <property type="entry name" value="bZIP"/>
</dbReference>
<evidence type="ECO:0000313" key="8">
    <source>
        <dbReference type="EMBL" id="CAD2167123.1"/>
    </source>
</evidence>
<comment type="caution">
    <text evidence="8">The sequence shown here is derived from an EMBL/GenBank/DDBJ whole genome shotgun (WGS) entry which is preliminary data.</text>
</comment>
<name>A0A6V7UWZ0_MELEN</name>
<dbReference type="SMART" id="SM00338">
    <property type="entry name" value="BRLZ"/>
    <property type="match status" value="1"/>
</dbReference>
<keyword evidence="4" id="KW-0539">Nucleus</keyword>
<accession>A0A6V7UWZ0</accession>
<dbReference type="SUPFAM" id="SSF57959">
    <property type="entry name" value="Leucine zipper domain"/>
    <property type="match status" value="1"/>
</dbReference>
<dbReference type="OrthoDB" id="5829382at2759"/>
<comment type="subcellular location">
    <subcellularLocation>
        <location evidence="1">Nucleus</location>
    </subcellularLocation>
</comment>
<feature type="compositionally biased region" description="Low complexity" evidence="6">
    <location>
        <begin position="407"/>
        <end position="416"/>
    </location>
</feature>
<protein>
    <recommendedName>
        <fullName evidence="7">BZIP domain-containing protein</fullName>
    </recommendedName>
</protein>
<dbReference type="Gene3D" id="1.20.5.170">
    <property type="match status" value="1"/>
</dbReference>